<evidence type="ECO:0000256" key="2">
    <source>
        <dbReference type="SAM" id="Phobius"/>
    </source>
</evidence>
<sequence length="332" mass="34895">MDRLREPPLAEVLIRQRLAAAAPAAAPAAPAADKVRTVEVCVHHTAPYASPSPIVCPINLMSGRGHNKHASKREPPSAGNADPTPLPTATGRLHHVSVMEPRRLQRTWVKGSVFLSVLGLMGTSSENLFTSLGKFARPGVVGFEKKVLRQATVVPGDALQLHHGGASVDGGVSGVPRGGRATVDVLLVLLLMMVVLVLTARAGKGPRAYRRSRLPCCCCSAASSPVADEASTAAEPPSPSRTAVAVLSKFVLLFLSSLLLLLLLLLAKVLPLARRRCCSGTSGGTEPFDPSRPVSSSSAVSRARSASRPGGKPLAVRFDDRRTPPARDDGFF</sequence>
<feature type="region of interest" description="Disordered" evidence="1">
    <location>
        <begin position="65"/>
        <end position="91"/>
    </location>
</feature>
<name>A0A182IP08_ANOAO</name>
<keyword evidence="2" id="KW-0472">Membrane</keyword>
<keyword evidence="2" id="KW-1133">Transmembrane helix</keyword>
<evidence type="ECO:0000256" key="1">
    <source>
        <dbReference type="SAM" id="MobiDB-lite"/>
    </source>
</evidence>
<dbReference type="EnsemblMetazoa" id="AATE002738-RA">
    <property type="protein sequence ID" value="AATE002738-PA.1"/>
    <property type="gene ID" value="AATE002738"/>
</dbReference>
<feature type="compositionally biased region" description="Basic and acidic residues" evidence="1">
    <location>
        <begin position="317"/>
        <end position="332"/>
    </location>
</feature>
<feature type="transmembrane region" description="Helical" evidence="2">
    <location>
        <begin position="250"/>
        <end position="270"/>
    </location>
</feature>
<keyword evidence="2" id="KW-0812">Transmembrane</keyword>
<feature type="transmembrane region" description="Helical" evidence="2">
    <location>
        <begin position="185"/>
        <end position="203"/>
    </location>
</feature>
<dbReference type="VEuPathDB" id="VectorBase:AATE002738"/>
<evidence type="ECO:0000313" key="3">
    <source>
        <dbReference type="EnsemblMetazoa" id="AATE002738-PA.1"/>
    </source>
</evidence>
<proteinExistence type="predicted"/>
<organism evidence="3">
    <name type="scientific">Anopheles atroparvus</name>
    <name type="common">European mosquito</name>
    <dbReference type="NCBI Taxonomy" id="41427"/>
    <lineage>
        <taxon>Eukaryota</taxon>
        <taxon>Metazoa</taxon>
        <taxon>Ecdysozoa</taxon>
        <taxon>Arthropoda</taxon>
        <taxon>Hexapoda</taxon>
        <taxon>Insecta</taxon>
        <taxon>Pterygota</taxon>
        <taxon>Neoptera</taxon>
        <taxon>Endopterygota</taxon>
        <taxon>Diptera</taxon>
        <taxon>Nematocera</taxon>
        <taxon>Culicoidea</taxon>
        <taxon>Culicidae</taxon>
        <taxon>Anophelinae</taxon>
        <taxon>Anopheles</taxon>
    </lineage>
</organism>
<protein>
    <submittedName>
        <fullName evidence="3">Uncharacterized protein</fullName>
    </submittedName>
</protein>
<reference evidence="3" key="1">
    <citation type="submission" date="2022-08" db="UniProtKB">
        <authorList>
            <consortium name="EnsemblMetazoa"/>
        </authorList>
    </citation>
    <scope>IDENTIFICATION</scope>
    <source>
        <strain evidence="3">EBRO</strain>
    </source>
</reference>
<accession>A0A182IP08</accession>
<feature type="compositionally biased region" description="Low complexity" evidence="1">
    <location>
        <begin position="291"/>
        <end position="309"/>
    </location>
</feature>
<dbReference type="AlphaFoldDB" id="A0A182IP08"/>
<feature type="region of interest" description="Disordered" evidence="1">
    <location>
        <begin position="281"/>
        <end position="332"/>
    </location>
</feature>